<keyword evidence="6" id="KW-0342">GTP-binding</keyword>
<dbReference type="CDD" id="cd02509">
    <property type="entry name" value="GDP-M1P_Guanylyltransferase"/>
    <property type="match status" value="1"/>
</dbReference>
<accession>A0A550HXB3</accession>
<feature type="domain" description="Nucleotidyl transferase" evidence="8">
    <location>
        <begin position="7"/>
        <end position="279"/>
    </location>
</feature>
<proteinExistence type="inferred from homology"/>
<comment type="catalytic activity">
    <reaction evidence="7">
        <text>alpha-D-mannose 1-phosphate + GTP + H(+) = GDP-alpha-D-mannose + diphosphate</text>
        <dbReference type="Rhea" id="RHEA:15229"/>
        <dbReference type="ChEBI" id="CHEBI:15378"/>
        <dbReference type="ChEBI" id="CHEBI:33019"/>
        <dbReference type="ChEBI" id="CHEBI:37565"/>
        <dbReference type="ChEBI" id="CHEBI:57527"/>
        <dbReference type="ChEBI" id="CHEBI:58409"/>
        <dbReference type="EC" id="2.7.7.13"/>
    </reaction>
</comment>
<evidence type="ECO:0000256" key="4">
    <source>
        <dbReference type="ARBA" id="ARBA00022695"/>
    </source>
</evidence>
<dbReference type="InterPro" id="IPR029044">
    <property type="entry name" value="Nucleotide-diphossugar_trans"/>
</dbReference>
<sequence>MKNHNYAVIMAGGVGSRFWPVSTAENPKQFQDILGCGQTLIQATFTRLQKVVPKEHIFILTNKIYEATVLEQLPVVTPANIVCEPAMRNTAPCILLAALKIWKKDAEAKMLVAPSDHWIPQEDKFIHDIELAFNEIEQSDDLVTFGIPPTSPNTGYGYIQYDDSAHSNIFHVKRFTEKPNLENAKRFLQEGDYLWNSGIFAWRTDTILQSFQQFLPEMYQLFLNGFSFLNTCEEFSFLEENFHKAQDISIDFGIIEKASTVKVIPATFSWNDLGTWCSIQGELPQDAASNTVVNSRFIPEHASGNIIRTQAGKVVYIDGLKDYMILEEDNVLVIVPKQKEQEIKVIRQTVLEKFGASFG</sequence>
<dbReference type="OrthoDB" id="9806359at2"/>
<dbReference type="GO" id="GO:0009298">
    <property type="term" value="P:GDP-mannose biosynthetic process"/>
    <property type="evidence" value="ECO:0007669"/>
    <property type="project" value="TreeGrafter"/>
</dbReference>
<name>A0A550HXB3_9FLAO</name>
<dbReference type="SUPFAM" id="SSF53448">
    <property type="entry name" value="Nucleotide-diphospho-sugar transferases"/>
    <property type="match status" value="1"/>
</dbReference>
<evidence type="ECO:0000313" key="9">
    <source>
        <dbReference type="EMBL" id="TRO63340.1"/>
    </source>
</evidence>
<dbReference type="EC" id="2.7.7.13" evidence="2"/>
<evidence type="ECO:0000256" key="3">
    <source>
        <dbReference type="ARBA" id="ARBA00022679"/>
    </source>
</evidence>
<comment type="caution">
    <text evidence="9">The sequence shown here is derived from an EMBL/GenBank/DDBJ whole genome shotgun (WGS) entry which is preliminary data.</text>
</comment>
<dbReference type="InterPro" id="IPR051161">
    <property type="entry name" value="Mannose-6P_isomerase_type2"/>
</dbReference>
<dbReference type="SUPFAM" id="SSF159283">
    <property type="entry name" value="Guanosine diphospho-D-mannose pyrophosphorylase/mannose-6-phosphate isomerase linker domain"/>
    <property type="match status" value="1"/>
</dbReference>
<dbReference type="Proteomes" id="UP000315131">
    <property type="component" value="Unassembled WGS sequence"/>
</dbReference>
<dbReference type="GO" id="GO:0005525">
    <property type="term" value="F:GTP binding"/>
    <property type="evidence" value="ECO:0007669"/>
    <property type="project" value="UniProtKB-KW"/>
</dbReference>
<dbReference type="EMBL" id="VHSF01000004">
    <property type="protein sequence ID" value="TRO63340.1"/>
    <property type="molecule type" value="Genomic_DNA"/>
</dbReference>
<keyword evidence="3 9" id="KW-0808">Transferase</keyword>
<dbReference type="PANTHER" id="PTHR46390:SF1">
    <property type="entry name" value="MANNOSE-1-PHOSPHATE GUANYLYLTRANSFERASE"/>
    <property type="match status" value="1"/>
</dbReference>
<dbReference type="RefSeq" id="WP_143411781.1">
    <property type="nucleotide sequence ID" value="NZ_VHSF01000004.1"/>
</dbReference>
<keyword evidence="4 9" id="KW-0548">Nucleotidyltransferase</keyword>
<dbReference type="PANTHER" id="PTHR46390">
    <property type="entry name" value="MANNOSE-1-PHOSPHATE GUANYLYLTRANSFERASE"/>
    <property type="match status" value="1"/>
</dbReference>
<keyword evidence="10" id="KW-1185">Reference proteome</keyword>
<evidence type="ECO:0000313" key="10">
    <source>
        <dbReference type="Proteomes" id="UP000315131"/>
    </source>
</evidence>
<dbReference type="GO" id="GO:0004475">
    <property type="term" value="F:mannose-1-phosphate guanylyltransferase (GTP) activity"/>
    <property type="evidence" value="ECO:0007669"/>
    <property type="project" value="UniProtKB-EC"/>
</dbReference>
<evidence type="ECO:0000256" key="2">
    <source>
        <dbReference type="ARBA" id="ARBA00012387"/>
    </source>
</evidence>
<dbReference type="InterPro" id="IPR049577">
    <property type="entry name" value="GMPP_N"/>
</dbReference>
<protein>
    <recommendedName>
        <fullName evidence="2">mannose-1-phosphate guanylyltransferase</fullName>
        <ecNumber evidence="2">2.7.7.13</ecNumber>
    </recommendedName>
</protein>
<evidence type="ECO:0000256" key="5">
    <source>
        <dbReference type="ARBA" id="ARBA00022741"/>
    </source>
</evidence>
<reference evidence="9 10" key="1">
    <citation type="submission" date="2019-06" db="EMBL/GenBank/DDBJ databases">
        <title>Gramella sabulilitoris sp. nov., isolated from a marine sand.</title>
        <authorList>
            <person name="Yoon J.-H."/>
        </authorList>
    </citation>
    <scope>NUCLEOTIDE SEQUENCE [LARGE SCALE GENOMIC DNA]</scope>
    <source>
        <strain evidence="9 10">HSMS-1</strain>
    </source>
</reference>
<keyword evidence="5" id="KW-0547">Nucleotide-binding</keyword>
<gene>
    <name evidence="9" type="ORF">FGM01_13830</name>
</gene>
<dbReference type="Pfam" id="PF00483">
    <property type="entry name" value="NTP_transferase"/>
    <property type="match status" value="1"/>
</dbReference>
<dbReference type="InterPro" id="IPR005835">
    <property type="entry name" value="NTP_transferase_dom"/>
</dbReference>
<dbReference type="AlphaFoldDB" id="A0A550HXB3"/>
<dbReference type="Gene3D" id="3.90.550.10">
    <property type="entry name" value="Spore Coat Polysaccharide Biosynthesis Protein SpsA, Chain A"/>
    <property type="match status" value="1"/>
</dbReference>
<evidence type="ECO:0000256" key="6">
    <source>
        <dbReference type="ARBA" id="ARBA00023134"/>
    </source>
</evidence>
<organism evidence="9 10">
    <name type="scientific">Christiangramia sabulilitoris</name>
    <dbReference type="NCBI Taxonomy" id="2583991"/>
    <lineage>
        <taxon>Bacteria</taxon>
        <taxon>Pseudomonadati</taxon>
        <taxon>Bacteroidota</taxon>
        <taxon>Flavobacteriia</taxon>
        <taxon>Flavobacteriales</taxon>
        <taxon>Flavobacteriaceae</taxon>
        <taxon>Christiangramia</taxon>
    </lineage>
</organism>
<evidence type="ECO:0000256" key="1">
    <source>
        <dbReference type="ARBA" id="ARBA00006115"/>
    </source>
</evidence>
<evidence type="ECO:0000256" key="7">
    <source>
        <dbReference type="ARBA" id="ARBA00047343"/>
    </source>
</evidence>
<comment type="similarity">
    <text evidence="1">Belongs to the mannose-6-phosphate isomerase type 2 family.</text>
</comment>
<evidence type="ECO:0000259" key="8">
    <source>
        <dbReference type="Pfam" id="PF00483"/>
    </source>
</evidence>
<dbReference type="FunFam" id="3.90.550.10:FF:000046">
    <property type="entry name" value="Mannose-1-phosphate guanylyltransferase (GDP)"/>
    <property type="match status" value="1"/>
</dbReference>